<reference evidence="1 2" key="1">
    <citation type="journal article" date="2014" name="Agronomy (Basel)">
        <title>A Draft Genome Sequence for Ensete ventricosum, the Drought-Tolerant Tree Against Hunger.</title>
        <authorList>
            <person name="Harrison J."/>
            <person name="Moore K.A."/>
            <person name="Paszkiewicz K."/>
            <person name="Jones T."/>
            <person name="Grant M."/>
            <person name="Ambacheew D."/>
            <person name="Muzemil S."/>
            <person name="Studholme D.J."/>
        </authorList>
    </citation>
    <scope>NUCLEOTIDE SEQUENCE [LARGE SCALE GENOMIC DNA]</scope>
</reference>
<proteinExistence type="predicted"/>
<evidence type="ECO:0000313" key="1">
    <source>
        <dbReference type="EMBL" id="RRT44358.1"/>
    </source>
</evidence>
<sequence>CPNPSWPLFTIVAAPAQATTAIARRQPPCQGAATPAAGAAAPAVGPPLRPSRYKWLCTQAADAHAGWLQSVVPMGGASVHKRCPCGRLPPLVVVAGLPCGLALAAAKAPYGWPAAPPTRCLHYENIRMEKIKEVKRPPI</sequence>
<name>A0A426XXS5_ENSVE</name>
<comment type="caution">
    <text evidence="1">The sequence shown here is derived from an EMBL/GenBank/DDBJ whole genome shotgun (WGS) entry which is preliminary data.</text>
</comment>
<dbReference type="EMBL" id="AMZH03016509">
    <property type="protein sequence ID" value="RRT44358.1"/>
    <property type="molecule type" value="Genomic_DNA"/>
</dbReference>
<protein>
    <submittedName>
        <fullName evidence="1">Uncharacterized protein</fullName>
    </submittedName>
</protein>
<dbReference type="AlphaFoldDB" id="A0A426XXS5"/>
<dbReference type="Proteomes" id="UP000287651">
    <property type="component" value="Unassembled WGS sequence"/>
</dbReference>
<accession>A0A426XXS5</accession>
<feature type="non-terminal residue" evidence="1">
    <location>
        <position position="1"/>
    </location>
</feature>
<organism evidence="1 2">
    <name type="scientific">Ensete ventricosum</name>
    <name type="common">Abyssinian banana</name>
    <name type="synonym">Musa ensete</name>
    <dbReference type="NCBI Taxonomy" id="4639"/>
    <lineage>
        <taxon>Eukaryota</taxon>
        <taxon>Viridiplantae</taxon>
        <taxon>Streptophyta</taxon>
        <taxon>Embryophyta</taxon>
        <taxon>Tracheophyta</taxon>
        <taxon>Spermatophyta</taxon>
        <taxon>Magnoliopsida</taxon>
        <taxon>Liliopsida</taxon>
        <taxon>Zingiberales</taxon>
        <taxon>Musaceae</taxon>
        <taxon>Ensete</taxon>
    </lineage>
</organism>
<evidence type="ECO:0000313" key="2">
    <source>
        <dbReference type="Proteomes" id="UP000287651"/>
    </source>
</evidence>
<gene>
    <name evidence="1" type="ORF">B296_00032592</name>
</gene>